<dbReference type="Gene3D" id="1.10.10.10">
    <property type="entry name" value="Winged helix-like DNA-binding domain superfamily/Winged helix DNA-binding domain"/>
    <property type="match status" value="1"/>
</dbReference>
<sequence length="315" mass="34028">MCAKRQQPANDPTVPPTYTPQAQDAPDRIRVHYGSLTSSQRQVADYLLAHPFEAATLSIDAMAAECTVSVATMNRFASALGYGSYSSFRNHWQQLLQPGMAPLDKLQQQRNMPSTAHRRLQSTLHNGAAQAQTAAALLDPAATEAMAHHITRARRITVLGSDVSAYIAGYFASYASLFRPDVECLPQAGGPSEAQRKLMSLGKDDLLLTISLPRYSLQTLELCALAHARQIPIVAITDRPDAPIAAYTQQILLAPAQHPMLPASAMGVLGLLEGLCTVLAASSPWSAEDLRQRVQLADAFHVDTSPRARAARKAP</sequence>
<dbReference type="InterPro" id="IPR000281">
    <property type="entry name" value="HTH_RpiR"/>
</dbReference>
<dbReference type="Pfam" id="PF01418">
    <property type="entry name" value="HTH_6"/>
    <property type="match status" value="1"/>
</dbReference>
<keyword evidence="4" id="KW-0804">Transcription</keyword>
<name>A0ABR6RFZ8_9BURK</name>
<dbReference type="Proteomes" id="UP000562492">
    <property type="component" value="Unassembled WGS sequence"/>
</dbReference>
<feature type="domain" description="HTH rpiR-type" evidence="6">
    <location>
        <begin position="23"/>
        <end position="99"/>
    </location>
</feature>
<keyword evidence="3" id="KW-0324">Glycolysis</keyword>
<evidence type="ECO:0000313" key="8">
    <source>
        <dbReference type="EMBL" id="MBB6578086.1"/>
    </source>
</evidence>
<reference evidence="8 9" key="1">
    <citation type="submission" date="2020-08" db="EMBL/GenBank/DDBJ databases">
        <title>Functional genomics of gut bacteria from endangered species of beetles.</title>
        <authorList>
            <person name="Carlos-Shanley C."/>
        </authorList>
    </citation>
    <scope>NUCLEOTIDE SEQUENCE [LARGE SCALE GENOMIC DNA]</scope>
    <source>
        <strain evidence="8 9">S00124</strain>
    </source>
</reference>
<evidence type="ECO:0000313" key="9">
    <source>
        <dbReference type="Proteomes" id="UP000562492"/>
    </source>
</evidence>
<evidence type="ECO:0000256" key="2">
    <source>
        <dbReference type="ARBA" id="ARBA00023125"/>
    </source>
</evidence>
<keyword evidence="2 8" id="KW-0238">DNA-binding</keyword>
<proteinExistence type="predicted"/>
<dbReference type="InterPro" id="IPR047640">
    <property type="entry name" value="RpiR-like"/>
</dbReference>
<organism evidence="8 9">
    <name type="scientific">Comamonas odontotermitis</name>
    <dbReference type="NCBI Taxonomy" id="379895"/>
    <lineage>
        <taxon>Bacteria</taxon>
        <taxon>Pseudomonadati</taxon>
        <taxon>Pseudomonadota</taxon>
        <taxon>Betaproteobacteria</taxon>
        <taxon>Burkholderiales</taxon>
        <taxon>Comamonadaceae</taxon>
        <taxon>Comamonas</taxon>
    </lineage>
</organism>
<evidence type="ECO:0000256" key="1">
    <source>
        <dbReference type="ARBA" id="ARBA00023015"/>
    </source>
</evidence>
<dbReference type="PROSITE" id="PS51464">
    <property type="entry name" value="SIS"/>
    <property type="match status" value="1"/>
</dbReference>
<dbReference type="InterPro" id="IPR001347">
    <property type="entry name" value="SIS_dom"/>
</dbReference>
<dbReference type="SUPFAM" id="SSF53697">
    <property type="entry name" value="SIS domain"/>
    <property type="match status" value="1"/>
</dbReference>
<comment type="caution">
    <text evidence="8">The sequence shown here is derived from an EMBL/GenBank/DDBJ whole genome shotgun (WGS) entry which is preliminary data.</text>
</comment>
<feature type="region of interest" description="Disordered" evidence="5">
    <location>
        <begin position="1"/>
        <end position="24"/>
    </location>
</feature>
<dbReference type="EMBL" id="JACHKZ010000011">
    <property type="protein sequence ID" value="MBB6578086.1"/>
    <property type="molecule type" value="Genomic_DNA"/>
</dbReference>
<dbReference type="Gene3D" id="3.40.50.10490">
    <property type="entry name" value="Glucose-6-phosphate isomerase like protein, domain 1"/>
    <property type="match status" value="1"/>
</dbReference>
<dbReference type="PROSITE" id="PS51071">
    <property type="entry name" value="HTH_RPIR"/>
    <property type="match status" value="1"/>
</dbReference>
<evidence type="ECO:0000256" key="4">
    <source>
        <dbReference type="ARBA" id="ARBA00023163"/>
    </source>
</evidence>
<protein>
    <submittedName>
        <fullName evidence="8">DNA-binding MurR/RpiR family transcriptional regulator</fullName>
    </submittedName>
</protein>
<gene>
    <name evidence="8" type="ORF">HNP33_002161</name>
</gene>
<dbReference type="SUPFAM" id="SSF46689">
    <property type="entry name" value="Homeodomain-like"/>
    <property type="match status" value="1"/>
</dbReference>
<dbReference type="GO" id="GO:0003677">
    <property type="term" value="F:DNA binding"/>
    <property type="evidence" value="ECO:0007669"/>
    <property type="project" value="UniProtKB-KW"/>
</dbReference>
<dbReference type="InterPro" id="IPR009057">
    <property type="entry name" value="Homeodomain-like_sf"/>
</dbReference>
<keyword evidence="1" id="KW-0805">Transcription regulation</keyword>
<dbReference type="Pfam" id="PF01380">
    <property type="entry name" value="SIS"/>
    <property type="match status" value="1"/>
</dbReference>
<evidence type="ECO:0000259" key="6">
    <source>
        <dbReference type="PROSITE" id="PS51071"/>
    </source>
</evidence>
<dbReference type="InterPro" id="IPR046348">
    <property type="entry name" value="SIS_dom_sf"/>
</dbReference>
<evidence type="ECO:0000256" key="5">
    <source>
        <dbReference type="SAM" id="MobiDB-lite"/>
    </source>
</evidence>
<feature type="domain" description="SIS" evidence="7">
    <location>
        <begin position="146"/>
        <end position="281"/>
    </location>
</feature>
<keyword evidence="9" id="KW-1185">Reference proteome</keyword>
<dbReference type="CDD" id="cd05013">
    <property type="entry name" value="SIS_RpiR"/>
    <property type="match status" value="1"/>
</dbReference>
<accession>A0ABR6RFZ8</accession>
<dbReference type="InterPro" id="IPR035472">
    <property type="entry name" value="RpiR-like_SIS"/>
</dbReference>
<dbReference type="InterPro" id="IPR036388">
    <property type="entry name" value="WH-like_DNA-bd_sf"/>
</dbReference>
<evidence type="ECO:0000259" key="7">
    <source>
        <dbReference type="PROSITE" id="PS51464"/>
    </source>
</evidence>
<dbReference type="RefSeq" id="WP_184708214.1">
    <property type="nucleotide sequence ID" value="NZ_JACHKZ010000011.1"/>
</dbReference>
<evidence type="ECO:0000256" key="3">
    <source>
        <dbReference type="ARBA" id="ARBA00023152"/>
    </source>
</evidence>
<dbReference type="PANTHER" id="PTHR30514:SF18">
    <property type="entry name" value="RPIR-FAMILY TRANSCRIPTIONAL REGULATOR"/>
    <property type="match status" value="1"/>
</dbReference>
<dbReference type="PANTHER" id="PTHR30514">
    <property type="entry name" value="GLUCOKINASE"/>
    <property type="match status" value="1"/>
</dbReference>